<comment type="caution">
    <text evidence="2">The sequence shown here is derived from an EMBL/GenBank/DDBJ whole genome shotgun (WGS) entry which is preliminary data.</text>
</comment>
<feature type="region of interest" description="Disordered" evidence="1">
    <location>
        <begin position="363"/>
        <end position="471"/>
    </location>
</feature>
<sequence length="577" mass="60997">DEPLSSTVLRLHPPFDPVQDVDPLMDYGAVDGLLTGYTAEASMYLRDAIIRYQEPHNNFVWTGSLSEAIDELVSIDATSIMVALLENREGVNYYGLGFVELESIAHITVAVQQILDALSAFSSKQPKARFTVDPNYGYLCLLEENEHSATIRILFSSLQLRLKRADTHIRKQLANLRRIWTNDDEGTLGSVNSTVTDVRQYYGMVSPRTELARLVARSDYGQRAAWVDPQAHRDLLAIFPAGEMPAQFPYRAPSHGLEGVIPTIKEPERPITPVSAAPSAAAGNNGFQSPGAGTVRFQTPPPPPISALLRPTAVKSLPGAGRIPNMHNVGQPISNTGGPSMMHTAALGLQLKATYTTTKTNDPLLVQTPVNSSKVPPSGPPNAPSPNHPSNYPGSSGGGGGGWGQGGGRHPTGGGGGPGGGSPSGGGPGGGNPGGNPGGHPGGPPGGAGGGGGGGNGPGPMANAGSDPAGADQWQLNHKLQLSVIPSWDGGPITVFDYVIRMDALALLSPRMAVGIAQLASSKFTGRAENWWIALPPAAQEFYSAGWVYLLDGIRRQFLTPRWLLDRTKEFEQMRFR</sequence>
<evidence type="ECO:0000256" key="1">
    <source>
        <dbReference type="SAM" id="MobiDB-lite"/>
    </source>
</evidence>
<dbReference type="AlphaFoldDB" id="A0AAD7FGS7"/>
<protein>
    <submittedName>
        <fullName evidence="2">Uncharacterized protein</fullName>
    </submittedName>
</protein>
<keyword evidence="3" id="KW-1185">Reference proteome</keyword>
<reference evidence="2" key="1">
    <citation type="submission" date="2023-03" db="EMBL/GenBank/DDBJ databases">
        <title>Massive genome expansion in bonnet fungi (Mycena s.s.) driven by repeated elements and novel gene families across ecological guilds.</title>
        <authorList>
            <consortium name="Lawrence Berkeley National Laboratory"/>
            <person name="Harder C.B."/>
            <person name="Miyauchi S."/>
            <person name="Viragh M."/>
            <person name="Kuo A."/>
            <person name="Thoen E."/>
            <person name="Andreopoulos B."/>
            <person name="Lu D."/>
            <person name="Skrede I."/>
            <person name="Drula E."/>
            <person name="Henrissat B."/>
            <person name="Morin E."/>
            <person name="Kohler A."/>
            <person name="Barry K."/>
            <person name="LaButti K."/>
            <person name="Morin E."/>
            <person name="Salamov A."/>
            <person name="Lipzen A."/>
            <person name="Mereny Z."/>
            <person name="Hegedus B."/>
            <person name="Baldrian P."/>
            <person name="Stursova M."/>
            <person name="Weitz H."/>
            <person name="Taylor A."/>
            <person name="Grigoriev I.V."/>
            <person name="Nagy L.G."/>
            <person name="Martin F."/>
            <person name="Kauserud H."/>
        </authorList>
    </citation>
    <scope>NUCLEOTIDE SEQUENCE</scope>
    <source>
        <strain evidence="2">9284</strain>
    </source>
</reference>
<accession>A0AAD7FGS7</accession>
<feature type="non-terminal residue" evidence="2">
    <location>
        <position position="577"/>
    </location>
</feature>
<organism evidence="2 3">
    <name type="scientific">Roridomyces roridus</name>
    <dbReference type="NCBI Taxonomy" id="1738132"/>
    <lineage>
        <taxon>Eukaryota</taxon>
        <taxon>Fungi</taxon>
        <taxon>Dikarya</taxon>
        <taxon>Basidiomycota</taxon>
        <taxon>Agaricomycotina</taxon>
        <taxon>Agaricomycetes</taxon>
        <taxon>Agaricomycetidae</taxon>
        <taxon>Agaricales</taxon>
        <taxon>Marasmiineae</taxon>
        <taxon>Mycenaceae</taxon>
        <taxon>Roridomyces</taxon>
    </lineage>
</organism>
<evidence type="ECO:0000313" key="2">
    <source>
        <dbReference type="EMBL" id="KAJ7619331.1"/>
    </source>
</evidence>
<gene>
    <name evidence="2" type="ORF">FB45DRAFT_713610</name>
</gene>
<feature type="non-terminal residue" evidence="2">
    <location>
        <position position="1"/>
    </location>
</feature>
<feature type="compositionally biased region" description="Gly residues" evidence="1">
    <location>
        <begin position="395"/>
        <end position="458"/>
    </location>
</feature>
<name>A0AAD7FGS7_9AGAR</name>
<evidence type="ECO:0000313" key="3">
    <source>
        <dbReference type="Proteomes" id="UP001221142"/>
    </source>
</evidence>
<dbReference type="EMBL" id="JARKIF010000018">
    <property type="protein sequence ID" value="KAJ7619331.1"/>
    <property type="molecule type" value="Genomic_DNA"/>
</dbReference>
<feature type="compositionally biased region" description="Pro residues" evidence="1">
    <location>
        <begin position="377"/>
        <end position="387"/>
    </location>
</feature>
<proteinExistence type="predicted"/>
<dbReference type="Proteomes" id="UP001221142">
    <property type="component" value="Unassembled WGS sequence"/>
</dbReference>